<evidence type="ECO:0000256" key="5">
    <source>
        <dbReference type="ARBA" id="ARBA00022519"/>
    </source>
</evidence>
<name>A0A252A4D5_9PROT</name>
<evidence type="ECO:0000256" key="9">
    <source>
        <dbReference type="SAM" id="Phobius"/>
    </source>
</evidence>
<dbReference type="RefSeq" id="WP_086551964.1">
    <property type="nucleotide sequence ID" value="NZ_JOMO01000012.1"/>
</dbReference>
<evidence type="ECO:0000256" key="3">
    <source>
        <dbReference type="ARBA" id="ARBA00022448"/>
    </source>
</evidence>
<comment type="caution">
    <text evidence="14">The sequence shown here is derived from an EMBL/GenBank/DDBJ whole genome shotgun (WGS) entry which is preliminary data.</text>
</comment>
<dbReference type="Pfam" id="PF25967">
    <property type="entry name" value="RND-MFP_C"/>
    <property type="match status" value="1"/>
</dbReference>
<dbReference type="AlphaFoldDB" id="A0A252A4D5"/>
<feature type="coiled-coil region" evidence="7">
    <location>
        <begin position="146"/>
        <end position="173"/>
    </location>
</feature>
<dbReference type="Pfam" id="PF25944">
    <property type="entry name" value="Beta-barrel_RND"/>
    <property type="match status" value="1"/>
</dbReference>
<feature type="region of interest" description="Disordered" evidence="8">
    <location>
        <begin position="403"/>
        <end position="427"/>
    </location>
</feature>
<dbReference type="SUPFAM" id="SSF111369">
    <property type="entry name" value="HlyD-like secretion proteins"/>
    <property type="match status" value="1"/>
</dbReference>
<feature type="domain" description="Multidrug resistance protein MdtA-like barrel-sandwich hybrid" evidence="11">
    <location>
        <begin position="106"/>
        <end position="246"/>
    </location>
</feature>
<dbReference type="InterPro" id="IPR006143">
    <property type="entry name" value="RND_pump_MFP"/>
</dbReference>
<dbReference type="GO" id="GO:1990281">
    <property type="term" value="C:efflux pump complex"/>
    <property type="evidence" value="ECO:0007669"/>
    <property type="project" value="TreeGrafter"/>
</dbReference>
<gene>
    <name evidence="14" type="ORF">HK12_01930</name>
</gene>
<feature type="region of interest" description="Disordered" evidence="8">
    <location>
        <begin position="48"/>
        <end position="75"/>
    </location>
</feature>
<evidence type="ECO:0000313" key="14">
    <source>
        <dbReference type="EMBL" id="OUI84077.1"/>
    </source>
</evidence>
<proteinExistence type="inferred from homology"/>
<reference evidence="14 15" key="1">
    <citation type="submission" date="2014-06" db="EMBL/GenBank/DDBJ databases">
        <authorList>
            <person name="Ju J."/>
            <person name="Zhang J."/>
        </authorList>
    </citation>
    <scope>NUCLEOTIDE SEQUENCE [LARGE SCALE GENOMIC DNA]</scope>
    <source>
        <strain evidence="14">DmW_045</strain>
    </source>
</reference>
<dbReference type="Pfam" id="PF25876">
    <property type="entry name" value="HH_MFP_RND"/>
    <property type="match status" value="1"/>
</dbReference>
<comment type="subcellular location">
    <subcellularLocation>
        <location evidence="1">Cell membrane</location>
    </subcellularLocation>
</comment>
<dbReference type="InterPro" id="IPR058625">
    <property type="entry name" value="MdtA-like_BSH"/>
</dbReference>
<dbReference type="NCBIfam" id="NF008589">
    <property type="entry name" value="PRK11556.1"/>
    <property type="match status" value="1"/>
</dbReference>
<dbReference type="Gene3D" id="2.40.50.100">
    <property type="match status" value="1"/>
</dbReference>
<evidence type="ECO:0000256" key="2">
    <source>
        <dbReference type="ARBA" id="ARBA00009477"/>
    </source>
</evidence>
<evidence type="ECO:0000256" key="6">
    <source>
        <dbReference type="ARBA" id="ARBA00023136"/>
    </source>
</evidence>
<accession>A0A252A4D5</accession>
<dbReference type="NCBIfam" id="TIGR01730">
    <property type="entry name" value="RND_mfp"/>
    <property type="match status" value="1"/>
</dbReference>
<dbReference type="EMBL" id="JOMO01000012">
    <property type="protein sequence ID" value="OUI84077.1"/>
    <property type="molecule type" value="Genomic_DNA"/>
</dbReference>
<feature type="compositionally biased region" description="Low complexity" evidence="8">
    <location>
        <begin position="61"/>
        <end position="75"/>
    </location>
</feature>
<evidence type="ECO:0000256" key="7">
    <source>
        <dbReference type="SAM" id="Coils"/>
    </source>
</evidence>
<dbReference type="PANTHER" id="PTHR30469">
    <property type="entry name" value="MULTIDRUG RESISTANCE PROTEIN MDTA"/>
    <property type="match status" value="1"/>
</dbReference>
<keyword evidence="3" id="KW-0813">Transport</keyword>
<dbReference type="GO" id="GO:0030313">
    <property type="term" value="C:cell envelope"/>
    <property type="evidence" value="ECO:0007669"/>
    <property type="project" value="UniProtKB-SubCell"/>
</dbReference>
<feature type="region of interest" description="Disordered" evidence="8">
    <location>
        <begin position="1"/>
        <end position="22"/>
    </location>
</feature>
<feature type="domain" description="Multidrug resistance protein MdtA-like beta-barrel" evidence="12">
    <location>
        <begin position="252"/>
        <end position="335"/>
    </location>
</feature>
<keyword evidence="4" id="KW-1003">Cell membrane</keyword>
<protein>
    <submittedName>
        <fullName evidence="14">Multidrug transporter</fullName>
    </submittedName>
</protein>
<dbReference type="InterPro" id="IPR058624">
    <property type="entry name" value="MdtA-like_HH"/>
</dbReference>
<dbReference type="Gene3D" id="1.10.287.470">
    <property type="entry name" value="Helix hairpin bin"/>
    <property type="match status" value="1"/>
</dbReference>
<dbReference type="Gene3D" id="2.40.30.170">
    <property type="match status" value="1"/>
</dbReference>
<dbReference type="Proteomes" id="UP000194639">
    <property type="component" value="Unassembled WGS sequence"/>
</dbReference>
<dbReference type="Gene3D" id="2.40.420.20">
    <property type="match status" value="1"/>
</dbReference>
<feature type="domain" description="Multidrug resistance protein MdtA-like C-terminal permuted SH3" evidence="13">
    <location>
        <begin position="339"/>
        <end position="399"/>
    </location>
</feature>
<keyword evidence="7" id="KW-0175">Coiled coil</keyword>
<keyword evidence="9" id="KW-1133">Transmembrane helix</keyword>
<dbReference type="InterPro" id="IPR058626">
    <property type="entry name" value="MdtA-like_b-barrel"/>
</dbReference>
<evidence type="ECO:0000259" key="11">
    <source>
        <dbReference type="Pfam" id="PF25917"/>
    </source>
</evidence>
<evidence type="ECO:0000259" key="12">
    <source>
        <dbReference type="Pfam" id="PF25944"/>
    </source>
</evidence>
<dbReference type="FunFam" id="2.40.420.20:FF:000001">
    <property type="entry name" value="Efflux RND transporter periplasmic adaptor subunit"/>
    <property type="match status" value="1"/>
</dbReference>
<dbReference type="PANTHER" id="PTHR30469:SF12">
    <property type="entry name" value="MULTIDRUG RESISTANCE PROTEIN MDTA"/>
    <property type="match status" value="1"/>
</dbReference>
<comment type="similarity">
    <text evidence="2">Belongs to the membrane fusion protein (MFP) (TC 8.A.1) family.</text>
</comment>
<evidence type="ECO:0000259" key="10">
    <source>
        <dbReference type="Pfam" id="PF25876"/>
    </source>
</evidence>
<feature type="domain" description="Multidrug resistance protein MdtA-like alpha-helical hairpin" evidence="10">
    <location>
        <begin position="146"/>
        <end position="214"/>
    </location>
</feature>
<keyword evidence="5" id="KW-0997">Cell inner membrane</keyword>
<dbReference type="Pfam" id="PF25917">
    <property type="entry name" value="BSH_RND"/>
    <property type="match status" value="1"/>
</dbReference>
<dbReference type="InterPro" id="IPR058627">
    <property type="entry name" value="MdtA-like_C"/>
</dbReference>
<organism evidence="14 15">
    <name type="scientific">Acetobacter orientalis</name>
    <dbReference type="NCBI Taxonomy" id="146474"/>
    <lineage>
        <taxon>Bacteria</taxon>
        <taxon>Pseudomonadati</taxon>
        <taxon>Pseudomonadota</taxon>
        <taxon>Alphaproteobacteria</taxon>
        <taxon>Acetobacterales</taxon>
        <taxon>Acetobacteraceae</taxon>
        <taxon>Acetobacter</taxon>
    </lineage>
</organism>
<keyword evidence="6 9" id="KW-0472">Membrane</keyword>
<feature type="transmembrane region" description="Helical" evidence="9">
    <location>
        <begin position="25"/>
        <end position="43"/>
    </location>
</feature>
<evidence type="ECO:0000256" key="1">
    <source>
        <dbReference type="ARBA" id="ARBA00004236"/>
    </source>
</evidence>
<evidence type="ECO:0000259" key="13">
    <source>
        <dbReference type="Pfam" id="PF25967"/>
    </source>
</evidence>
<dbReference type="GO" id="GO:0015562">
    <property type="term" value="F:efflux transmembrane transporter activity"/>
    <property type="evidence" value="ECO:0007669"/>
    <property type="project" value="TreeGrafter"/>
</dbReference>
<evidence type="ECO:0000313" key="15">
    <source>
        <dbReference type="Proteomes" id="UP000194639"/>
    </source>
</evidence>
<evidence type="ECO:0000256" key="8">
    <source>
        <dbReference type="SAM" id="MobiDB-lite"/>
    </source>
</evidence>
<keyword evidence="9" id="KW-0812">Transmembrane</keyword>
<feature type="compositionally biased region" description="Polar residues" evidence="8">
    <location>
        <begin position="1"/>
        <end position="13"/>
    </location>
</feature>
<feature type="compositionally biased region" description="Polar residues" evidence="8">
    <location>
        <begin position="414"/>
        <end position="427"/>
    </location>
</feature>
<evidence type="ECO:0000256" key="4">
    <source>
        <dbReference type="ARBA" id="ARBA00022475"/>
    </source>
</evidence>
<sequence length="427" mass="45804">MDNQPTDPRSDSPSPAPKTGKKKRLLWGGVAVIGLCALGFVLLRPHSTTQTNGKHHRRHSTQQTATAGGSTANAGTDAQPVAVQTVENGTMPVNLTELGTVVPITNVTVQTRVEGYLTDVLFTEGQHVHKGDLLAIIDPRPYQVLLDQYEGQLARDKAELDQARVNNTRYQRLIKQDSIDALTARNQEFLVQQLEGTVKSDQAQVDAQKLQLIYCHITAPVDGRIGIRAVDRGNYISAGQSGGLAILTQMQPISVIFTLPQDQLPEVAEELQQHGSLPVEAWDSANTHKIADGTVSVLDSQIDTATGTVRLRAIYKNTDEHLFPNQFVNAHLLVKTLQNVILVPAASLQTGPSGQFVYVVKEDNTVAVQPVTVGISDGTHTVVSSGLKVGDRVVTDGTDHLRAGSKVTIPAPSSPTKSDTTAGASPQ</sequence>